<proteinExistence type="evidence at transcript level"/>
<dbReference type="GO" id="GO:0000221">
    <property type="term" value="C:vacuolar proton-transporting V-type ATPase, V1 domain"/>
    <property type="evidence" value="ECO:0007669"/>
    <property type="project" value="TreeGrafter"/>
</dbReference>
<dbReference type="NCBIfam" id="TIGR01147">
    <property type="entry name" value="V_ATP_synt_G"/>
    <property type="match status" value="1"/>
</dbReference>
<evidence type="ECO:0000256" key="3">
    <source>
        <dbReference type="ARBA" id="ARBA00022781"/>
    </source>
</evidence>
<evidence type="ECO:0000256" key="2">
    <source>
        <dbReference type="ARBA" id="ARBA00022448"/>
    </source>
</evidence>
<keyword evidence="4 5" id="KW-0406">Ion transport</keyword>
<feature type="coiled-coil region" evidence="6">
    <location>
        <begin position="30"/>
        <end position="57"/>
    </location>
</feature>
<keyword evidence="2 5" id="KW-0813">Transport</keyword>
<dbReference type="Gene3D" id="1.20.5.2950">
    <property type="match status" value="1"/>
</dbReference>
<dbReference type="GO" id="GO:0016887">
    <property type="term" value="F:ATP hydrolysis activity"/>
    <property type="evidence" value="ECO:0007669"/>
    <property type="project" value="TreeGrafter"/>
</dbReference>
<sequence length="121" mass="13732">MASQTPGIQQLLVAEKKASEKVGEARKAKAKRLKAAKEEAKVEIDTYRNQIEQGYKDRESNILGSRDDVKVQMDQHREMVIQQLGEQAAINKQKVIDRILDLVFDVKPELHVNYSLPQSTS</sequence>
<accession>A0A6F9D719</accession>
<dbReference type="GO" id="GO:0030672">
    <property type="term" value="C:synaptic vesicle membrane"/>
    <property type="evidence" value="ECO:0007669"/>
    <property type="project" value="TreeGrafter"/>
</dbReference>
<dbReference type="AlphaFoldDB" id="A0A6F9D719"/>
<evidence type="ECO:0000313" key="7">
    <source>
        <dbReference type="EMBL" id="CAB3224688.1"/>
    </source>
</evidence>
<dbReference type="GO" id="GO:0097401">
    <property type="term" value="P:synaptic vesicle lumen acidification"/>
    <property type="evidence" value="ECO:0007669"/>
    <property type="project" value="TreeGrafter"/>
</dbReference>
<dbReference type="InterPro" id="IPR005124">
    <property type="entry name" value="V-ATPase_G"/>
</dbReference>
<organism evidence="7">
    <name type="scientific">Phallusia mammillata</name>
    <dbReference type="NCBI Taxonomy" id="59560"/>
    <lineage>
        <taxon>Eukaryota</taxon>
        <taxon>Metazoa</taxon>
        <taxon>Chordata</taxon>
        <taxon>Tunicata</taxon>
        <taxon>Ascidiacea</taxon>
        <taxon>Phlebobranchia</taxon>
        <taxon>Ascidiidae</taxon>
        <taxon>Phallusia</taxon>
    </lineage>
</organism>
<comment type="subunit">
    <text evidence="5">V-ATPase is a heteromultimeric enzyme made up of two complexes: the ATP-hydrolytic V1 complex and the proton translocation V0 complex.</text>
</comment>
<dbReference type="GO" id="GO:0046961">
    <property type="term" value="F:proton-transporting ATPase activity, rotational mechanism"/>
    <property type="evidence" value="ECO:0007669"/>
    <property type="project" value="InterPro"/>
</dbReference>
<gene>
    <name evidence="7" type="primary">Atp6v1g2</name>
</gene>
<keyword evidence="3 5" id="KW-0375">Hydrogen ion transport</keyword>
<name>A0A6F9D719_9ASCI</name>
<dbReference type="PANTHER" id="PTHR12713">
    <property type="entry name" value="VACUOLAR ATP SYNTHASE SUBUNIT G"/>
    <property type="match status" value="1"/>
</dbReference>
<dbReference type="PANTHER" id="PTHR12713:SF11">
    <property type="entry name" value="V-TYPE PROTON ATPASE SUBUNIT G"/>
    <property type="match status" value="1"/>
</dbReference>
<evidence type="ECO:0000256" key="6">
    <source>
        <dbReference type="SAM" id="Coils"/>
    </source>
</evidence>
<dbReference type="EMBL" id="LR783199">
    <property type="protein sequence ID" value="CAB3224688.1"/>
    <property type="molecule type" value="mRNA"/>
</dbReference>
<comment type="function">
    <text evidence="5">Subunit of the V1 complex of vacuolar(H+)-ATPase (V-ATPase), a multisubunit enzyme composed of a peripheral complex (V1) that hydrolyzes ATP and a membrane integral complex (V0) that translocates protons. V-ATPase is responsible for acidifying and maintaining the pH of intracellular compartments and in some cell types, is targeted to the plasma membrane, where it is responsible for acidifying the extracellular environment.</text>
</comment>
<dbReference type="Pfam" id="PF03179">
    <property type="entry name" value="V-ATPase_G"/>
    <property type="match status" value="1"/>
</dbReference>
<reference evidence="7" key="1">
    <citation type="submission" date="2020-04" db="EMBL/GenBank/DDBJ databases">
        <authorList>
            <person name="Neveu A P."/>
        </authorList>
    </citation>
    <scope>NUCLEOTIDE SEQUENCE</scope>
    <source>
        <tissue evidence="7">Whole embryo</tissue>
    </source>
</reference>
<evidence type="ECO:0000256" key="5">
    <source>
        <dbReference type="RuleBase" id="RU364019"/>
    </source>
</evidence>
<keyword evidence="6" id="KW-0175">Coiled coil</keyword>
<evidence type="ECO:0000256" key="1">
    <source>
        <dbReference type="ARBA" id="ARBA00010066"/>
    </source>
</evidence>
<evidence type="ECO:0000256" key="4">
    <source>
        <dbReference type="ARBA" id="ARBA00023065"/>
    </source>
</evidence>
<comment type="similarity">
    <text evidence="1 5">Belongs to the V-ATPase G subunit family.</text>
</comment>
<dbReference type="FunFam" id="1.20.5.2950:FF:000001">
    <property type="entry name" value="V-type proton ATPase subunit G"/>
    <property type="match status" value="1"/>
</dbReference>
<protein>
    <recommendedName>
        <fullName evidence="5">V-type proton ATPase subunit G</fullName>
    </recommendedName>
</protein>